<dbReference type="HOGENOM" id="CLU_030126_0_0_1"/>
<evidence type="ECO:0000256" key="1">
    <source>
        <dbReference type="SAM" id="Phobius"/>
    </source>
</evidence>
<dbReference type="GeneID" id="25977758"/>
<keyword evidence="3" id="KW-1185">Reference proteome</keyword>
<protein>
    <submittedName>
        <fullName evidence="2">Histidine acid phosphatase</fullName>
    </submittedName>
</protein>
<dbReference type="AlphaFoldDB" id="F0XV47"/>
<proteinExistence type="predicted"/>
<sequence length="576" mass="63270">MVSNRWVARLVGLLVLLVIVYTLLCTSSMQPGLRPWPLSVLDGGLECASKDTGSRTLSAGAPGSREPWFPPRTGLVNNLTAALYTPSGVYGFRYDGSLVPDADYGVYNWCNMPHVRRDRYVVPPPSFALRYVELVHRHHKRTPYAANAFPVEPYHWDCSDAQVHHYNQPTGTDHHPGDAFLRPDAAVPGNPFAATAPGLHGSCRFPQLTHGGLVDAWQHGADLYGVYHDLLHFLPDLAANDSSQTEIQAAWTTQTAFRVTNNQITSETASMVWGGMLAAAGQRSPSWSLPFSVEPVGVDGLEPQYDCPAGAVAFADITGLDIDSVHGDSRAYRSRAWNAHLVAAADVFRRLDAASGVLPGDRDFHSSFDHYYDSLSARRCHDLPDVVGVDRNLADTVFRLGQWEYSRMFRDDARSLGASAALWGVWVAQLAAHLRTAAADRQTAPRYRHNVAHDGSLSRLLSILQADDMVWPGMGSEVVVELWEKTDHVDDHVDQDADVNADISTHPHHYIRVLFGGRLLRSSHPDLADLDMRPLDALLAYLDDLVGPDASLVPRKCNGTLALWPRSAADVTCPLS</sequence>
<name>F0XV47_GROCL</name>
<dbReference type="Proteomes" id="UP000007796">
    <property type="component" value="Unassembled WGS sequence"/>
</dbReference>
<dbReference type="PANTHER" id="PTHR11567:SF195">
    <property type="entry name" value="ACID PHOSPHATASE, PUTATIVE (AFU_ORTHOLOGUE AFUA_3G14570)-RELATED"/>
    <property type="match status" value="1"/>
</dbReference>
<dbReference type="InParanoid" id="F0XV47"/>
<dbReference type="GO" id="GO:0016791">
    <property type="term" value="F:phosphatase activity"/>
    <property type="evidence" value="ECO:0007669"/>
    <property type="project" value="TreeGrafter"/>
</dbReference>
<dbReference type="InterPro" id="IPR050645">
    <property type="entry name" value="Histidine_acid_phosphatase"/>
</dbReference>
<dbReference type="eggNOG" id="ENOG502RA4W">
    <property type="taxonomic scope" value="Eukaryota"/>
</dbReference>
<dbReference type="RefSeq" id="XP_014168167.1">
    <property type="nucleotide sequence ID" value="XM_014312692.1"/>
</dbReference>
<evidence type="ECO:0000313" key="3">
    <source>
        <dbReference type="Proteomes" id="UP000007796"/>
    </source>
</evidence>
<accession>F0XV47</accession>
<dbReference type="OrthoDB" id="10262962at2759"/>
<keyword evidence="1" id="KW-0472">Membrane</keyword>
<dbReference type="PANTHER" id="PTHR11567">
    <property type="entry name" value="ACID PHOSPHATASE-RELATED"/>
    <property type="match status" value="1"/>
</dbReference>
<gene>
    <name evidence="2" type="ORF">CMQ_4536</name>
</gene>
<dbReference type="SUPFAM" id="SSF53254">
    <property type="entry name" value="Phosphoglycerate mutase-like"/>
    <property type="match status" value="1"/>
</dbReference>
<organism evidence="3">
    <name type="scientific">Grosmannia clavigera (strain kw1407 / UAMH 11150)</name>
    <name type="common">Blue stain fungus</name>
    <name type="synonym">Graphiocladiella clavigera</name>
    <dbReference type="NCBI Taxonomy" id="655863"/>
    <lineage>
        <taxon>Eukaryota</taxon>
        <taxon>Fungi</taxon>
        <taxon>Dikarya</taxon>
        <taxon>Ascomycota</taxon>
        <taxon>Pezizomycotina</taxon>
        <taxon>Sordariomycetes</taxon>
        <taxon>Sordariomycetidae</taxon>
        <taxon>Ophiostomatales</taxon>
        <taxon>Ophiostomataceae</taxon>
        <taxon>Leptographium</taxon>
    </lineage>
</organism>
<reference evidence="2 3" key="1">
    <citation type="journal article" date="2011" name="Proc. Natl. Acad. Sci. U.S.A.">
        <title>Genome and transcriptome analyses of the mountain pine beetle-fungal symbiont Grosmannia clavigera, a lodgepole pine pathogen.</title>
        <authorList>
            <person name="DiGuistini S."/>
            <person name="Wang Y."/>
            <person name="Liao N.Y."/>
            <person name="Taylor G."/>
            <person name="Tanguay P."/>
            <person name="Feau N."/>
            <person name="Henrissat B."/>
            <person name="Chan S.K."/>
            <person name="Hesse-Orce U."/>
            <person name="Alamouti S.M."/>
            <person name="Tsui C.K.M."/>
            <person name="Docking R.T."/>
            <person name="Levasseur A."/>
            <person name="Haridas S."/>
            <person name="Robertson G."/>
            <person name="Birol I."/>
            <person name="Holt R.A."/>
            <person name="Marra M.A."/>
            <person name="Hamelin R.C."/>
            <person name="Hirst M."/>
            <person name="Jones S.J.M."/>
            <person name="Bohlmann J."/>
            <person name="Breuil C."/>
        </authorList>
    </citation>
    <scope>NUCLEOTIDE SEQUENCE [LARGE SCALE GENOMIC DNA]</scope>
    <source>
        <strain evidence="3">kw1407 / UAMH 11150</strain>
    </source>
</reference>
<keyword evidence="1" id="KW-1133">Transmembrane helix</keyword>
<evidence type="ECO:0000313" key="2">
    <source>
        <dbReference type="EMBL" id="EFW98684.1"/>
    </source>
</evidence>
<feature type="transmembrane region" description="Helical" evidence="1">
    <location>
        <begin position="6"/>
        <end position="24"/>
    </location>
</feature>
<dbReference type="Gene3D" id="3.40.50.1240">
    <property type="entry name" value="Phosphoglycerate mutase-like"/>
    <property type="match status" value="1"/>
</dbReference>
<dbReference type="EMBL" id="GL630006">
    <property type="protein sequence ID" value="EFW98684.1"/>
    <property type="molecule type" value="Genomic_DNA"/>
</dbReference>
<dbReference type="InterPro" id="IPR029033">
    <property type="entry name" value="His_PPase_superfam"/>
</dbReference>
<keyword evidence="1" id="KW-0812">Transmembrane</keyword>